<evidence type="ECO:0008006" key="2">
    <source>
        <dbReference type="Google" id="ProtNLM"/>
    </source>
</evidence>
<dbReference type="Gene3D" id="1.10.3210.10">
    <property type="entry name" value="Hypothetical protein af1432"/>
    <property type="match status" value="1"/>
</dbReference>
<comment type="caution">
    <text evidence="1">The sequence shown here is derived from an EMBL/GenBank/DDBJ whole genome shotgun (WGS) entry which is preliminary data.</text>
</comment>
<proteinExistence type="predicted"/>
<dbReference type="EMBL" id="BART01011257">
    <property type="protein sequence ID" value="GAG82725.1"/>
    <property type="molecule type" value="Genomic_DNA"/>
</dbReference>
<gene>
    <name evidence="1" type="ORF">S01H4_24065</name>
</gene>
<feature type="non-terminal residue" evidence="1">
    <location>
        <position position="80"/>
    </location>
</feature>
<dbReference type="SUPFAM" id="SSF109604">
    <property type="entry name" value="HD-domain/PDEase-like"/>
    <property type="match status" value="1"/>
</dbReference>
<dbReference type="InterPro" id="IPR003607">
    <property type="entry name" value="HD/PDEase_dom"/>
</dbReference>
<protein>
    <recommendedName>
        <fullName evidence="2">HD domain-containing protein</fullName>
    </recommendedName>
</protein>
<reference evidence="1" key="1">
    <citation type="journal article" date="2014" name="Front. Microbiol.">
        <title>High frequency of phylogenetically diverse reductive dehalogenase-homologous genes in deep subseafloor sedimentary metagenomes.</title>
        <authorList>
            <person name="Kawai M."/>
            <person name="Futagami T."/>
            <person name="Toyoda A."/>
            <person name="Takaki Y."/>
            <person name="Nishi S."/>
            <person name="Hori S."/>
            <person name="Arai W."/>
            <person name="Tsubouchi T."/>
            <person name="Morono Y."/>
            <person name="Uchiyama I."/>
            <person name="Ito T."/>
            <person name="Fujiyama A."/>
            <person name="Inagaki F."/>
            <person name="Takami H."/>
        </authorList>
    </citation>
    <scope>NUCLEOTIDE SEQUENCE</scope>
    <source>
        <strain evidence="1">Expedition CK06-06</strain>
    </source>
</reference>
<organism evidence="1">
    <name type="scientific">marine sediment metagenome</name>
    <dbReference type="NCBI Taxonomy" id="412755"/>
    <lineage>
        <taxon>unclassified sequences</taxon>
        <taxon>metagenomes</taxon>
        <taxon>ecological metagenomes</taxon>
    </lineage>
</organism>
<dbReference type="AlphaFoldDB" id="X1AJD2"/>
<name>X1AJD2_9ZZZZ</name>
<evidence type="ECO:0000313" key="1">
    <source>
        <dbReference type="EMBL" id="GAG82725.1"/>
    </source>
</evidence>
<dbReference type="CDD" id="cd00077">
    <property type="entry name" value="HDc"/>
    <property type="match status" value="1"/>
</dbReference>
<sequence>MNFNMSKCLEAFSLALDFAEMDYFKINLNHSRRVAYISLNIAKAMGLSEDEQKDLFALSLLHDSGFTLSGLKLKPEFKSL</sequence>
<accession>X1AJD2</accession>